<evidence type="ECO:0000313" key="4">
    <source>
        <dbReference type="EMBL" id="EDO36349.1"/>
    </source>
</evidence>
<dbReference type="HOGENOM" id="CLU_283907_0_0_1"/>
<feature type="compositionally biased region" description="Polar residues" evidence="2">
    <location>
        <begin position="223"/>
        <end position="237"/>
    </location>
</feature>
<proteinExistence type="predicted"/>
<feature type="compositionally biased region" description="Basic residues" evidence="2">
    <location>
        <begin position="238"/>
        <end position="252"/>
    </location>
</feature>
<dbReference type="GO" id="GO:0042026">
    <property type="term" value="P:protein refolding"/>
    <property type="evidence" value="ECO:0000318"/>
    <property type="project" value="GO_Central"/>
</dbReference>
<evidence type="ECO:0000256" key="1">
    <source>
        <dbReference type="SAM" id="Coils"/>
    </source>
</evidence>
<dbReference type="STRING" id="45351.A7SIV8"/>
<dbReference type="EMBL" id="DS469672">
    <property type="protein sequence ID" value="EDO36349.1"/>
    <property type="molecule type" value="Genomic_DNA"/>
</dbReference>
<dbReference type="Proteomes" id="UP000001593">
    <property type="component" value="Unassembled WGS sequence"/>
</dbReference>
<feature type="region of interest" description="Disordered" evidence="2">
    <location>
        <begin position="111"/>
        <end position="132"/>
    </location>
</feature>
<dbReference type="GO" id="GO:0005737">
    <property type="term" value="C:cytoplasm"/>
    <property type="evidence" value="ECO:0000318"/>
    <property type="project" value="GO_Central"/>
</dbReference>
<dbReference type="InterPro" id="IPR001623">
    <property type="entry name" value="DnaJ_domain"/>
</dbReference>
<dbReference type="Pfam" id="PF00226">
    <property type="entry name" value="DnaJ"/>
    <property type="match status" value="1"/>
</dbReference>
<evidence type="ECO:0000256" key="2">
    <source>
        <dbReference type="SAM" id="MobiDB-lite"/>
    </source>
</evidence>
<dbReference type="PANTHER" id="PTHR43888">
    <property type="entry name" value="DNAJ-LIKE-2, ISOFORM A-RELATED"/>
    <property type="match status" value="1"/>
</dbReference>
<dbReference type="AlphaFoldDB" id="A7SIV8"/>
<dbReference type="eggNOG" id="KOG0691">
    <property type="taxonomic scope" value="Eukaryota"/>
</dbReference>
<feature type="compositionally biased region" description="Polar residues" evidence="2">
    <location>
        <begin position="621"/>
        <end position="630"/>
    </location>
</feature>
<dbReference type="CDD" id="cd06257">
    <property type="entry name" value="DnaJ"/>
    <property type="match status" value="1"/>
</dbReference>
<feature type="compositionally biased region" description="Polar residues" evidence="2">
    <location>
        <begin position="338"/>
        <end position="357"/>
    </location>
</feature>
<dbReference type="PRINTS" id="PR00625">
    <property type="entry name" value="JDOMAIN"/>
</dbReference>
<protein>
    <recommendedName>
        <fullName evidence="3">J domain-containing protein</fullName>
    </recommendedName>
</protein>
<feature type="compositionally biased region" description="Basic and acidic residues" evidence="2">
    <location>
        <begin position="190"/>
        <end position="212"/>
    </location>
</feature>
<feature type="region of interest" description="Disordered" evidence="2">
    <location>
        <begin position="311"/>
        <end position="360"/>
    </location>
</feature>
<dbReference type="SUPFAM" id="SSF46565">
    <property type="entry name" value="Chaperone J-domain"/>
    <property type="match status" value="1"/>
</dbReference>
<dbReference type="PROSITE" id="PS50076">
    <property type="entry name" value="DNAJ_2"/>
    <property type="match status" value="1"/>
</dbReference>
<accession>A7SIV8</accession>
<dbReference type="GO" id="GO:0051087">
    <property type="term" value="F:protein-folding chaperone binding"/>
    <property type="evidence" value="ECO:0000318"/>
    <property type="project" value="GO_Central"/>
</dbReference>
<evidence type="ECO:0000313" key="5">
    <source>
        <dbReference type="Proteomes" id="UP000001593"/>
    </source>
</evidence>
<dbReference type="Gene3D" id="1.10.287.110">
    <property type="entry name" value="DnaJ domain"/>
    <property type="match status" value="1"/>
</dbReference>
<feature type="compositionally biased region" description="Pro residues" evidence="2">
    <location>
        <begin position="319"/>
        <end position="330"/>
    </location>
</feature>
<feature type="coiled-coil region" evidence="1">
    <location>
        <begin position="372"/>
        <end position="399"/>
    </location>
</feature>
<dbReference type="SMART" id="SM00271">
    <property type="entry name" value="DnaJ"/>
    <property type="match status" value="1"/>
</dbReference>
<keyword evidence="5" id="KW-1185">Reference proteome</keyword>
<feature type="region of interest" description="Disordered" evidence="2">
    <location>
        <begin position="190"/>
        <end position="283"/>
    </location>
</feature>
<feature type="compositionally biased region" description="Basic and acidic residues" evidence="2">
    <location>
        <begin position="253"/>
        <end position="265"/>
    </location>
</feature>
<feature type="domain" description="J" evidence="3">
    <location>
        <begin position="7"/>
        <end position="72"/>
    </location>
</feature>
<organism evidence="4 5">
    <name type="scientific">Nematostella vectensis</name>
    <name type="common">Starlet sea anemone</name>
    <dbReference type="NCBI Taxonomy" id="45351"/>
    <lineage>
        <taxon>Eukaryota</taxon>
        <taxon>Metazoa</taxon>
        <taxon>Cnidaria</taxon>
        <taxon>Anthozoa</taxon>
        <taxon>Hexacorallia</taxon>
        <taxon>Actiniaria</taxon>
        <taxon>Edwardsiidae</taxon>
        <taxon>Nematostella</taxon>
    </lineage>
</organism>
<dbReference type="InterPro" id="IPR044713">
    <property type="entry name" value="DNJA1/2-like"/>
</dbReference>
<evidence type="ECO:0000259" key="3">
    <source>
        <dbReference type="PROSITE" id="PS50076"/>
    </source>
</evidence>
<name>A7SIV8_NEMVE</name>
<feature type="region of interest" description="Disordered" evidence="2">
    <location>
        <begin position="1037"/>
        <end position="1059"/>
    </location>
</feature>
<dbReference type="InterPro" id="IPR036869">
    <property type="entry name" value="J_dom_sf"/>
</dbReference>
<dbReference type="InParanoid" id="A7SIV8"/>
<sequence length="1096" mass="121338">MGKTLLECYQILGLNVDATQDEVKKTYKKLALECHPDKKPDDPDATSRFQQFGHAYHRIKSAHEKDYKDDGGNDDGFDWKMFFAAMFSDELYSRRGPCRCERCGREYMVDDDDDDSLSSSSETENCEDNSFTEEEMAQFRKFDSLKEQREFNKQLYCAPKAKSAKQLKAEQWRRQKEISNIAEEIEMKKKTDEKKLAKAEKQTTNSHIDDGVIRASGLDIGIKQTSDNNKPQHNQKNTSKKKKKRKDRHRKKQDQDPEPLKEKKILTQPTNPIPSLRQPKNIPLSTSVTSAKSSLDHCTSFQINMLPEHACSSSHPLTRPIPKPQRPPQPSKSGSGWARNSTQRQQSQYEMQQLQPSTEEEELRQLEIAIQMSKRQAEIEESSRLLTALEEELLRKQKLQQQQWNTTVSGQEMLGANTLDPISTSSRITSPDIPLQHESCEEMTSKELLEVMEHKTVLREENSAEAQGDWVQVPLNKTKSESCSVGFQNQAFLVLSSSDMENRDMSVENVSQEQHLSQSAPDLHKRKSFDIGAVRLNNSDSAIFHIKEPLNMCPYGRNCCLGKTCTFSHPPPIKKVSPLKTKPTILSSNAPRNVANKVIGTGSGPVQSQEETRVNDDETTPGHSRQHNSSEWDGIDVVACNSNSLDINKQTKNFQTGNTSKTPLSVRFADLTKSQASQCSGKPDSGETILASKNMDDCKTESCDTKFPDKKYTEPDVTNVSNNVSNILESDDWDTELDSDQQDDARNTVCQAGQKYQPEIWETMGISGKLLGPDTNHSSLGQAGNVTPKYKQPTDIPQHNQQASFLYPQLITGSGADVPGVACASQGYPFSGTRMPHQANWPTQQGTKAVPSSMPSLPSMPGPAFQVPQLAGMVIPGFTGLPELPFLGFLGMPPLQNTNFGTKNSLPPTLAAQSSNIQNITNAQNKQFDQTLKGLPSTTSISTSIATGIPSEFCDTKAQKEPMIDNVPPYTYSSLPMDGTSPVLSPLALQMYYQTLLQMQMEALKVNIPAVPSIPGILPSTAINLNATMMGARGVGDGTGQNPISNAKAEGASAQDVRRPTSGHYPMYAEGILPAILPRASWSSGTQGARKKERAL</sequence>
<dbReference type="GO" id="GO:0005829">
    <property type="term" value="C:cytosol"/>
    <property type="evidence" value="ECO:0000318"/>
    <property type="project" value="GO_Central"/>
</dbReference>
<feature type="region of interest" description="Disordered" evidence="2">
    <location>
        <begin position="595"/>
        <end position="630"/>
    </location>
</feature>
<dbReference type="GO" id="GO:0030544">
    <property type="term" value="F:Hsp70 protein binding"/>
    <property type="evidence" value="ECO:0007669"/>
    <property type="project" value="InterPro"/>
</dbReference>
<keyword evidence="1" id="KW-0175">Coiled coil</keyword>
<gene>
    <name evidence="4" type="ORF">NEMVEDRAFT_v1g245545</name>
</gene>
<reference evidence="4 5" key="1">
    <citation type="journal article" date="2007" name="Science">
        <title>Sea anemone genome reveals ancestral eumetazoan gene repertoire and genomic organization.</title>
        <authorList>
            <person name="Putnam N.H."/>
            <person name="Srivastava M."/>
            <person name="Hellsten U."/>
            <person name="Dirks B."/>
            <person name="Chapman J."/>
            <person name="Salamov A."/>
            <person name="Terry A."/>
            <person name="Shapiro H."/>
            <person name="Lindquist E."/>
            <person name="Kapitonov V.V."/>
            <person name="Jurka J."/>
            <person name="Genikhovich G."/>
            <person name="Grigoriev I.V."/>
            <person name="Lucas S.M."/>
            <person name="Steele R.E."/>
            <person name="Finnerty J.R."/>
            <person name="Technau U."/>
            <person name="Martindale M.Q."/>
            <person name="Rokhsar D.S."/>
        </authorList>
    </citation>
    <scope>NUCLEOTIDE SEQUENCE [LARGE SCALE GENOMIC DNA]</scope>
    <source>
        <strain evidence="5">CH2 X CH6</strain>
    </source>
</reference>